<keyword evidence="11" id="KW-1185">Reference proteome</keyword>
<evidence type="ECO:0000256" key="5">
    <source>
        <dbReference type="ARBA" id="ARBA00023163"/>
    </source>
</evidence>
<dbReference type="Pfam" id="PF04542">
    <property type="entry name" value="Sigma70_r2"/>
    <property type="match status" value="1"/>
</dbReference>
<keyword evidence="3 6" id="KW-0731">Sigma factor</keyword>
<dbReference type="Gene3D" id="1.10.1740.10">
    <property type="match status" value="1"/>
</dbReference>
<feature type="domain" description="RNA polymerase sigma factor 70 region 4 type 2" evidence="9">
    <location>
        <begin position="138"/>
        <end position="188"/>
    </location>
</feature>
<dbReference type="AlphaFoldDB" id="A0A9X5CJ32"/>
<dbReference type="InterPro" id="IPR007627">
    <property type="entry name" value="RNA_pol_sigma70_r2"/>
</dbReference>
<dbReference type="Gene3D" id="1.10.10.10">
    <property type="entry name" value="Winged helix-like DNA-binding domain superfamily/Winged helix DNA-binding domain"/>
    <property type="match status" value="1"/>
</dbReference>
<proteinExistence type="inferred from homology"/>
<dbReference type="InterPro" id="IPR013249">
    <property type="entry name" value="RNA_pol_sigma70_r4_t2"/>
</dbReference>
<evidence type="ECO:0000259" key="8">
    <source>
        <dbReference type="Pfam" id="PF04542"/>
    </source>
</evidence>
<dbReference type="EMBL" id="JAAGNA010000441">
    <property type="protein sequence ID" value="NEC49409.1"/>
    <property type="molecule type" value="Genomic_DNA"/>
</dbReference>
<dbReference type="InterPro" id="IPR039425">
    <property type="entry name" value="RNA_pol_sigma-70-like"/>
</dbReference>
<sequence length="200" mass="22247">MSLATTSSTAERTDPNASEPAWLTRARTGDPEAFAFLYREYRGTVYGYLLARTRDRHLAEDLTQEVFARALRNISGFAWRGTDPAAWLTTIARNIHLDELGRSRHRREMLVAEFGDPRQPGPEPETLVLRDLDAVDAREAVHRALSALAPSQRACVELRFLGGLSIEQTAHTMGRTVGAVKALTHRAMCRLRWAAGAVHA</sequence>
<evidence type="ECO:0000256" key="2">
    <source>
        <dbReference type="ARBA" id="ARBA00023015"/>
    </source>
</evidence>
<dbReference type="GO" id="GO:0016987">
    <property type="term" value="F:sigma factor activity"/>
    <property type="evidence" value="ECO:0007669"/>
    <property type="project" value="UniProtKB-KW"/>
</dbReference>
<evidence type="ECO:0000313" key="11">
    <source>
        <dbReference type="Proteomes" id="UP000471745"/>
    </source>
</evidence>
<comment type="similarity">
    <text evidence="1 6">Belongs to the sigma-70 factor family. ECF subfamily.</text>
</comment>
<dbReference type="PANTHER" id="PTHR43133">
    <property type="entry name" value="RNA POLYMERASE ECF-TYPE SIGMA FACTO"/>
    <property type="match status" value="1"/>
</dbReference>
<evidence type="ECO:0000256" key="3">
    <source>
        <dbReference type="ARBA" id="ARBA00023082"/>
    </source>
</evidence>
<evidence type="ECO:0000256" key="6">
    <source>
        <dbReference type="RuleBase" id="RU000716"/>
    </source>
</evidence>
<feature type="compositionally biased region" description="Polar residues" evidence="7">
    <location>
        <begin position="1"/>
        <end position="10"/>
    </location>
</feature>
<evidence type="ECO:0000256" key="7">
    <source>
        <dbReference type="SAM" id="MobiDB-lite"/>
    </source>
</evidence>
<evidence type="ECO:0000313" key="10">
    <source>
        <dbReference type="EMBL" id="NEC49409.1"/>
    </source>
</evidence>
<dbReference type="SUPFAM" id="SSF88659">
    <property type="entry name" value="Sigma3 and sigma4 domains of RNA polymerase sigma factors"/>
    <property type="match status" value="1"/>
</dbReference>
<feature type="region of interest" description="Disordered" evidence="7">
    <location>
        <begin position="1"/>
        <end position="22"/>
    </location>
</feature>
<keyword evidence="5 6" id="KW-0804">Transcription</keyword>
<feature type="domain" description="RNA polymerase sigma-70 region 2" evidence="8">
    <location>
        <begin position="37"/>
        <end position="104"/>
    </location>
</feature>
<dbReference type="InterPro" id="IPR000838">
    <property type="entry name" value="RNA_pol_sigma70_ECF_CS"/>
</dbReference>
<dbReference type="GO" id="GO:0006352">
    <property type="term" value="P:DNA-templated transcription initiation"/>
    <property type="evidence" value="ECO:0007669"/>
    <property type="project" value="InterPro"/>
</dbReference>
<dbReference type="GO" id="GO:0003677">
    <property type="term" value="F:DNA binding"/>
    <property type="evidence" value="ECO:0007669"/>
    <property type="project" value="UniProtKB-KW"/>
</dbReference>
<gene>
    <name evidence="10" type="ORF">G3I18_12620</name>
</gene>
<protein>
    <recommendedName>
        <fullName evidence="6">RNA polymerase sigma factor</fullName>
    </recommendedName>
</protein>
<dbReference type="InterPro" id="IPR036388">
    <property type="entry name" value="WH-like_DNA-bd_sf"/>
</dbReference>
<dbReference type="Proteomes" id="UP000471745">
    <property type="component" value="Unassembled WGS sequence"/>
</dbReference>
<comment type="caution">
    <text evidence="10">The sequence shown here is derived from an EMBL/GenBank/DDBJ whole genome shotgun (WGS) entry which is preliminary data.</text>
</comment>
<dbReference type="InterPro" id="IPR013325">
    <property type="entry name" value="RNA_pol_sigma_r2"/>
</dbReference>
<reference evidence="10 11" key="1">
    <citation type="submission" date="2020-01" db="EMBL/GenBank/DDBJ databases">
        <title>Insect and environment-associated Actinomycetes.</title>
        <authorList>
            <person name="Currrie C."/>
            <person name="Chevrette M."/>
            <person name="Carlson C."/>
            <person name="Stubbendieck R."/>
            <person name="Wendt-Pienkowski E."/>
        </authorList>
    </citation>
    <scope>NUCLEOTIDE SEQUENCE [LARGE SCALE GENOMIC DNA]</scope>
    <source>
        <strain evidence="10 11">SID8189</strain>
    </source>
</reference>
<dbReference type="RefSeq" id="WP_163088619.1">
    <property type="nucleotide sequence ID" value="NZ_JAAGNA010000441.1"/>
</dbReference>
<evidence type="ECO:0000256" key="4">
    <source>
        <dbReference type="ARBA" id="ARBA00023125"/>
    </source>
</evidence>
<organism evidence="10 11">
    <name type="scientific">Actinospica acidiphila</name>
    <dbReference type="NCBI Taxonomy" id="304899"/>
    <lineage>
        <taxon>Bacteria</taxon>
        <taxon>Bacillati</taxon>
        <taxon>Actinomycetota</taxon>
        <taxon>Actinomycetes</taxon>
        <taxon>Catenulisporales</taxon>
        <taxon>Actinospicaceae</taxon>
        <taxon>Actinospica</taxon>
    </lineage>
</organism>
<dbReference type="PANTHER" id="PTHR43133:SF57">
    <property type="entry name" value="RNA POLYMERASE SIGMA-70 FACTOR"/>
    <property type="match status" value="1"/>
</dbReference>
<dbReference type="SUPFAM" id="SSF88946">
    <property type="entry name" value="Sigma2 domain of RNA polymerase sigma factors"/>
    <property type="match status" value="1"/>
</dbReference>
<name>A0A9X5CJ32_9ACTN</name>
<dbReference type="CDD" id="cd06171">
    <property type="entry name" value="Sigma70_r4"/>
    <property type="match status" value="1"/>
</dbReference>
<keyword evidence="2 6" id="KW-0805">Transcription regulation</keyword>
<dbReference type="GO" id="GO:0006950">
    <property type="term" value="P:response to stress"/>
    <property type="evidence" value="ECO:0007669"/>
    <property type="project" value="UniProtKB-ARBA"/>
</dbReference>
<dbReference type="InterPro" id="IPR013324">
    <property type="entry name" value="RNA_pol_sigma_r3/r4-like"/>
</dbReference>
<evidence type="ECO:0000256" key="1">
    <source>
        <dbReference type="ARBA" id="ARBA00010641"/>
    </source>
</evidence>
<accession>A0A9X5CJ32</accession>
<keyword evidence="4 6" id="KW-0238">DNA-binding</keyword>
<dbReference type="NCBIfam" id="TIGR02937">
    <property type="entry name" value="sigma70-ECF"/>
    <property type="match status" value="1"/>
</dbReference>
<dbReference type="InterPro" id="IPR014284">
    <property type="entry name" value="RNA_pol_sigma-70_dom"/>
</dbReference>
<evidence type="ECO:0000259" key="9">
    <source>
        <dbReference type="Pfam" id="PF08281"/>
    </source>
</evidence>
<dbReference type="PROSITE" id="PS01063">
    <property type="entry name" value="SIGMA70_ECF"/>
    <property type="match status" value="1"/>
</dbReference>
<dbReference type="Pfam" id="PF08281">
    <property type="entry name" value="Sigma70_r4_2"/>
    <property type="match status" value="1"/>
</dbReference>